<dbReference type="Proteomes" id="UP000789920">
    <property type="component" value="Unassembled WGS sequence"/>
</dbReference>
<dbReference type="EMBL" id="CAJVQC010005755">
    <property type="protein sequence ID" value="CAG8558301.1"/>
    <property type="molecule type" value="Genomic_DNA"/>
</dbReference>
<comment type="caution">
    <text evidence="1">The sequence shown here is derived from an EMBL/GenBank/DDBJ whole genome shotgun (WGS) entry which is preliminary data.</text>
</comment>
<protein>
    <submittedName>
        <fullName evidence="1">11223_t:CDS:1</fullName>
    </submittedName>
</protein>
<sequence>MDANKLKAILQQIAINTGINLNSKRKITNHSAYRINIIILKASDVLDEVMIFSEYYSQEAYNEDLESYYSFLSDSYHYINYESDDYEDNDNEIKIQDSGANTTNSNTMLNANSNIISNSSQSKILSIYIIFKLIVY</sequence>
<name>A0ACA9M0J6_9GLOM</name>
<evidence type="ECO:0000313" key="1">
    <source>
        <dbReference type="EMBL" id="CAG8558301.1"/>
    </source>
</evidence>
<accession>A0ACA9M0J6</accession>
<gene>
    <name evidence="1" type="ORF">RPERSI_LOCUS4256</name>
</gene>
<organism evidence="1 2">
    <name type="scientific">Racocetra persica</name>
    <dbReference type="NCBI Taxonomy" id="160502"/>
    <lineage>
        <taxon>Eukaryota</taxon>
        <taxon>Fungi</taxon>
        <taxon>Fungi incertae sedis</taxon>
        <taxon>Mucoromycota</taxon>
        <taxon>Glomeromycotina</taxon>
        <taxon>Glomeromycetes</taxon>
        <taxon>Diversisporales</taxon>
        <taxon>Gigasporaceae</taxon>
        <taxon>Racocetra</taxon>
    </lineage>
</organism>
<proteinExistence type="predicted"/>
<keyword evidence="2" id="KW-1185">Reference proteome</keyword>
<evidence type="ECO:0000313" key="2">
    <source>
        <dbReference type="Proteomes" id="UP000789920"/>
    </source>
</evidence>
<reference evidence="1" key="1">
    <citation type="submission" date="2021-06" db="EMBL/GenBank/DDBJ databases">
        <authorList>
            <person name="Kallberg Y."/>
            <person name="Tangrot J."/>
            <person name="Rosling A."/>
        </authorList>
    </citation>
    <scope>NUCLEOTIDE SEQUENCE</scope>
    <source>
        <strain evidence="1">MA461A</strain>
    </source>
</reference>